<dbReference type="GO" id="GO:0016491">
    <property type="term" value="F:oxidoreductase activity"/>
    <property type="evidence" value="ECO:0007669"/>
    <property type="project" value="InterPro"/>
</dbReference>
<dbReference type="InterPro" id="IPR006657">
    <property type="entry name" value="MoPterin_dinucl-bd_dom"/>
</dbReference>
<keyword evidence="2" id="KW-0479">Metal-binding</keyword>
<dbReference type="InterPro" id="IPR006963">
    <property type="entry name" value="Mopterin_OxRdtase_4Fe-4S_dom"/>
</dbReference>
<sequence length="994" mass="110161">MSDVLSLSIDLERCTGCKSCEAACKQANGLGPHSYRNRVLWFAAQNVDAAESTPQALLDFLTVTCQQCERPACLRACPVNPKAISKDPVTGVVAINEDRCTGCGECAISCPYGAIGYNAEHHHAVKCDLCAHRRAVGDGPACASVCPTQAIRFGRTEDHLVAAEAAGREVLDIDHFLQRPATVYLKRRADEGLDAAEHHERHGTQRIPALMLDDEVRGNLDRSALNLAYDAAARERVADAEVVRVPGGCPICFNGCPVVYELQGERLGHVYGNKEDPVFEGRICPKSQMTLQMHDAKERLRHPLKRVGARGEGRFERITWEQALDEIAARLGALREMHGADSLAIHSGSRTGTLTTQGCVPLFANLWGTDNVATTEPFCDLSKVVALEMTQGSVMMTNVYTPEDIGSAALYVYIGDNQAETRPVNFGLVNQWRMRNGARLVVVDPRATATAAKADDWLPIRPGTDMALGLAMIGHILDRDLHDAAFCEAWIEGFEAWRAFIRTQGYTPEWAAPITDLPAERIACLAEAIADADGAMLMLSRGVNQHTNAAQTHRVFMFLAAITGNWGRRGGGYFNVSSEPDVQAPQVPEARRPPRRPAICKNPAGWADAMLGEAAYPIRGLITGNNPLALWPDQNRMREAVSHLDLLVHLELYRNATSAFADYLLPMASGIEKGGTTRLAEDRRIVWNDKLIEPPGEARSDHWFWIELGKRCGFGDLLKEEYKDPRRLWDEVLCRASPTLRGATTRRLLQKANRSLRVPLADEEAPETDTLYLEGTTAFGQVPGKRFPTPSGKLEFHTPALVEHFATLGLSPLPEFYSEAASSMPLPYFVNEEERIVSPFFAVASQAVRGHIAPATQATGRDGMDVELVTGRPPAPHFHSWTHYFWQAQEMWPELYCQIHPRLADSLEIHDGDRVRITTRTGQIEARAWRYAGMRERAIFIPIGWDERQPFHPGPSINHLTQVRLDPISQQANLKLTMCRVENGRWQGKSNGRW</sequence>
<evidence type="ECO:0000259" key="5">
    <source>
        <dbReference type="PROSITE" id="PS51379"/>
    </source>
</evidence>
<dbReference type="Pfam" id="PF13247">
    <property type="entry name" value="Fer4_11"/>
    <property type="match status" value="1"/>
</dbReference>
<proteinExistence type="inferred from homology"/>
<keyword evidence="3" id="KW-0408">Iron</keyword>
<dbReference type="Gene3D" id="3.30.70.20">
    <property type="match status" value="2"/>
</dbReference>
<evidence type="ECO:0000313" key="6">
    <source>
        <dbReference type="EMBL" id="SHE33362.1"/>
    </source>
</evidence>
<comment type="similarity">
    <text evidence="1">Belongs to the prokaryotic molybdopterin-containing oxidoreductase family.</text>
</comment>
<dbReference type="GO" id="GO:0043546">
    <property type="term" value="F:molybdopterin cofactor binding"/>
    <property type="evidence" value="ECO:0007669"/>
    <property type="project" value="InterPro"/>
</dbReference>
<dbReference type="Proteomes" id="UP000184346">
    <property type="component" value="Unassembled WGS sequence"/>
</dbReference>
<accession>A0A1M4SMH5</accession>
<dbReference type="SUPFAM" id="SSF53706">
    <property type="entry name" value="Formate dehydrogenase/DMSO reductase, domains 1-3"/>
    <property type="match status" value="1"/>
</dbReference>
<evidence type="ECO:0000256" key="3">
    <source>
        <dbReference type="ARBA" id="ARBA00023004"/>
    </source>
</evidence>
<dbReference type="Pfam" id="PF04879">
    <property type="entry name" value="Molybdop_Fe4S4"/>
    <property type="match status" value="1"/>
</dbReference>
<dbReference type="InterPro" id="IPR009010">
    <property type="entry name" value="Asp_de-COase-like_dom_sf"/>
</dbReference>
<dbReference type="PROSITE" id="PS00198">
    <property type="entry name" value="4FE4S_FER_1"/>
    <property type="match status" value="1"/>
</dbReference>
<gene>
    <name evidence="6" type="ORF">SAMN02745148_00163</name>
</gene>
<dbReference type="SUPFAM" id="SSF54862">
    <property type="entry name" value="4Fe-4S ferredoxins"/>
    <property type="match status" value="1"/>
</dbReference>
<feature type="domain" description="4Fe-4S ferredoxin-type" evidence="5">
    <location>
        <begin position="5"/>
        <end position="35"/>
    </location>
</feature>
<dbReference type="GO" id="GO:0046872">
    <property type="term" value="F:metal ion binding"/>
    <property type="evidence" value="ECO:0007669"/>
    <property type="project" value="UniProtKB-KW"/>
</dbReference>
<dbReference type="CDD" id="cd04410">
    <property type="entry name" value="DMSOR_beta-like"/>
    <property type="match status" value="1"/>
</dbReference>
<dbReference type="InterPro" id="IPR050612">
    <property type="entry name" value="Prok_Mopterin_Oxidored"/>
</dbReference>
<dbReference type="AlphaFoldDB" id="A0A1M4SMH5"/>
<dbReference type="SMART" id="SM00926">
    <property type="entry name" value="Molybdop_Fe4S4"/>
    <property type="match status" value="1"/>
</dbReference>
<dbReference type="SUPFAM" id="SSF50692">
    <property type="entry name" value="ADC-like"/>
    <property type="match status" value="1"/>
</dbReference>
<evidence type="ECO:0000256" key="2">
    <source>
        <dbReference type="ARBA" id="ARBA00022723"/>
    </source>
</evidence>
<organism evidence="6 7">
    <name type="scientific">Modicisalibacter ilicicola DSM 19980</name>
    <dbReference type="NCBI Taxonomy" id="1121942"/>
    <lineage>
        <taxon>Bacteria</taxon>
        <taxon>Pseudomonadati</taxon>
        <taxon>Pseudomonadota</taxon>
        <taxon>Gammaproteobacteria</taxon>
        <taxon>Oceanospirillales</taxon>
        <taxon>Halomonadaceae</taxon>
        <taxon>Modicisalibacter</taxon>
    </lineage>
</organism>
<keyword evidence="7" id="KW-1185">Reference proteome</keyword>
<dbReference type="InterPro" id="IPR017900">
    <property type="entry name" value="4Fe4S_Fe_S_CS"/>
</dbReference>
<dbReference type="PANTHER" id="PTHR43742:SF2">
    <property type="entry name" value="ASSIMILATORY NITRATE REDUCTASE CATALYTIC SUBUNIT"/>
    <property type="match status" value="1"/>
</dbReference>
<dbReference type="OrthoDB" id="9815647at2"/>
<protein>
    <submittedName>
        <fullName evidence="6">Anaerobic selenocysteine-containing dehydrogenase</fullName>
    </submittedName>
</protein>
<dbReference type="InterPro" id="IPR017896">
    <property type="entry name" value="4Fe4S_Fe-S-bd"/>
</dbReference>
<reference evidence="6 7" key="1">
    <citation type="submission" date="2016-11" db="EMBL/GenBank/DDBJ databases">
        <authorList>
            <person name="Jaros S."/>
            <person name="Januszkiewicz K."/>
            <person name="Wedrychowicz H."/>
        </authorList>
    </citation>
    <scope>NUCLEOTIDE SEQUENCE [LARGE SCALE GENOMIC DNA]</scope>
    <source>
        <strain evidence="6 7">DSM 19980</strain>
    </source>
</reference>
<dbReference type="GO" id="GO:0051536">
    <property type="term" value="F:iron-sulfur cluster binding"/>
    <property type="evidence" value="ECO:0007669"/>
    <property type="project" value="UniProtKB-KW"/>
</dbReference>
<feature type="domain" description="4Fe-4S ferredoxin-type" evidence="5">
    <location>
        <begin position="91"/>
        <end position="120"/>
    </location>
</feature>
<evidence type="ECO:0000313" key="7">
    <source>
        <dbReference type="Proteomes" id="UP000184346"/>
    </source>
</evidence>
<dbReference type="Gene3D" id="3.40.50.740">
    <property type="match status" value="1"/>
</dbReference>
<evidence type="ECO:0000256" key="1">
    <source>
        <dbReference type="ARBA" id="ARBA00010312"/>
    </source>
</evidence>
<keyword evidence="4" id="KW-0411">Iron-sulfur</keyword>
<dbReference type="Pfam" id="PF01568">
    <property type="entry name" value="Molydop_binding"/>
    <property type="match status" value="1"/>
</dbReference>
<dbReference type="InterPro" id="IPR006656">
    <property type="entry name" value="Mopterin_OxRdtase"/>
</dbReference>
<dbReference type="Gene3D" id="2.40.40.20">
    <property type="match status" value="1"/>
</dbReference>
<name>A0A1M4SMH5_9GAMM</name>
<dbReference type="Gene3D" id="3.40.228.10">
    <property type="entry name" value="Dimethylsulfoxide Reductase, domain 2"/>
    <property type="match status" value="1"/>
</dbReference>
<dbReference type="Pfam" id="PF00384">
    <property type="entry name" value="Molybdopterin"/>
    <property type="match status" value="1"/>
</dbReference>
<dbReference type="STRING" id="1121942.SAMN02745148_00163"/>
<evidence type="ECO:0000256" key="4">
    <source>
        <dbReference type="ARBA" id="ARBA00023014"/>
    </source>
</evidence>
<dbReference type="PANTHER" id="PTHR43742">
    <property type="entry name" value="TRIMETHYLAMINE-N-OXIDE REDUCTASE"/>
    <property type="match status" value="1"/>
</dbReference>
<dbReference type="EMBL" id="FQUJ01000002">
    <property type="protein sequence ID" value="SHE33362.1"/>
    <property type="molecule type" value="Genomic_DNA"/>
</dbReference>
<dbReference type="Gene3D" id="2.20.25.90">
    <property type="entry name" value="ADC-like domains"/>
    <property type="match status" value="1"/>
</dbReference>
<dbReference type="PROSITE" id="PS51379">
    <property type="entry name" value="4FE4S_FER_2"/>
    <property type="match status" value="2"/>
</dbReference>